<dbReference type="NCBIfam" id="TIGR04100">
    <property type="entry name" value="rSAM_pair_X"/>
    <property type="match status" value="1"/>
</dbReference>
<keyword evidence="5" id="KW-0411">Iron-sulfur</keyword>
<reference evidence="7" key="1">
    <citation type="submission" date="2019-08" db="EMBL/GenBank/DDBJ databases">
        <authorList>
            <person name="Kucharzyk K."/>
            <person name="Murdoch R.W."/>
            <person name="Higgins S."/>
            <person name="Loffler F."/>
        </authorList>
    </citation>
    <scope>NUCLEOTIDE SEQUENCE</scope>
</reference>
<dbReference type="PANTHER" id="PTHR42836:SF1">
    <property type="entry name" value="7-CARBOXY-7-DEAZAGUANINE SYNTHASE"/>
    <property type="match status" value="1"/>
</dbReference>
<dbReference type="Gene3D" id="3.20.20.70">
    <property type="entry name" value="Aldolase class I"/>
    <property type="match status" value="1"/>
</dbReference>
<dbReference type="InterPro" id="IPR058240">
    <property type="entry name" value="rSAM_sf"/>
</dbReference>
<dbReference type="GO" id="GO:0051539">
    <property type="term" value="F:4 iron, 4 sulfur cluster binding"/>
    <property type="evidence" value="ECO:0007669"/>
    <property type="project" value="UniProtKB-KW"/>
</dbReference>
<dbReference type="NCBIfam" id="TIGR04038">
    <property type="entry name" value="tatD_link_rSAM"/>
    <property type="match status" value="1"/>
</dbReference>
<name>A0A645GG66_9ZZZZ</name>
<dbReference type="InterPro" id="IPR013785">
    <property type="entry name" value="Aldolase_TIM"/>
</dbReference>
<dbReference type="GO" id="GO:0046872">
    <property type="term" value="F:metal ion binding"/>
    <property type="evidence" value="ECO:0007669"/>
    <property type="project" value="UniProtKB-KW"/>
</dbReference>
<sequence length="201" mass="23074">MENGAIVYSYGNSLYINLTNKCPNRCEFCIRNFTDNLGNADNLWLQKEPTVEEVISRLKEEICEKKTNLDEIIFCGYGEPTERLQEIIEISKEIKKFTKKPIRINTNGMSDLIHKKETAPLLEGVVDAVSVSLNAPSAEKYLDLCHPEFGIESFDAILKWTKDIKKYIPDVRMSVVDVIPKEDIQKCRKIAEELGVKFRVR</sequence>
<evidence type="ECO:0000256" key="3">
    <source>
        <dbReference type="ARBA" id="ARBA00022723"/>
    </source>
</evidence>
<feature type="domain" description="Radical SAM core" evidence="6">
    <location>
        <begin position="8"/>
        <end position="201"/>
    </location>
</feature>
<proteinExistence type="predicted"/>
<keyword evidence="2" id="KW-0949">S-adenosyl-L-methionine</keyword>
<dbReference type="GO" id="GO:0003824">
    <property type="term" value="F:catalytic activity"/>
    <property type="evidence" value="ECO:0007669"/>
    <property type="project" value="InterPro"/>
</dbReference>
<evidence type="ECO:0000256" key="2">
    <source>
        <dbReference type="ARBA" id="ARBA00022691"/>
    </source>
</evidence>
<dbReference type="InterPro" id="IPR007197">
    <property type="entry name" value="rSAM"/>
</dbReference>
<dbReference type="PROSITE" id="PS51918">
    <property type="entry name" value="RADICAL_SAM"/>
    <property type="match status" value="1"/>
</dbReference>
<dbReference type="SFLD" id="SFLDG01111">
    <property type="entry name" value="Uncharacterised_Radical_SAM_Su"/>
    <property type="match status" value="1"/>
</dbReference>
<dbReference type="EMBL" id="VSSQ01073736">
    <property type="protein sequence ID" value="MPN24779.1"/>
    <property type="molecule type" value="Genomic_DNA"/>
</dbReference>
<evidence type="ECO:0000313" key="7">
    <source>
        <dbReference type="EMBL" id="MPN24779.1"/>
    </source>
</evidence>
<dbReference type="AlphaFoldDB" id="A0A645GG66"/>
<accession>A0A645GG66</accession>
<keyword evidence="3" id="KW-0479">Metal-binding</keyword>
<dbReference type="CDD" id="cd01335">
    <property type="entry name" value="Radical_SAM"/>
    <property type="match status" value="1"/>
</dbReference>
<keyword evidence="4" id="KW-0408">Iron</keyword>
<dbReference type="SFLD" id="SFLDS00029">
    <property type="entry name" value="Radical_SAM"/>
    <property type="match status" value="1"/>
</dbReference>
<dbReference type="Pfam" id="PF04055">
    <property type="entry name" value="Radical_SAM"/>
    <property type="match status" value="1"/>
</dbReference>
<evidence type="ECO:0000256" key="1">
    <source>
        <dbReference type="ARBA" id="ARBA00022485"/>
    </source>
</evidence>
<dbReference type="InterPro" id="IPR023822">
    <property type="entry name" value="rSAM_TatD-assoc_bac"/>
</dbReference>
<protein>
    <recommendedName>
        <fullName evidence="6">Radical SAM core domain-containing protein</fullName>
    </recommendedName>
</protein>
<gene>
    <name evidence="7" type="ORF">SDC9_172181</name>
</gene>
<evidence type="ECO:0000256" key="4">
    <source>
        <dbReference type="ARBA" id="ARBA00023004"/>
    </source>
</evidence>
<keyword evidence="1" id="KW-0004">4Fe-4S</keyword>
<evidence type="ECO:0000259" key="6">
    <source>
        <dbReference type="PROSITE" id="PS51918"/>
    </source>
</evidence>
<dbReference type="PANTHER" id="PTHR42836">
    <property type="entry name" value="7-CARBOXY-7-DEAZAGUANINE SYNTHASE"/>
    <property type="match status" value="1"/>
</dbReference>
<evidence type="ECO:0000256" key="5">
    <source>
        <dbReference type="ARBA" id="ARBA00023014"/>
    </source>
</evidence>
<dbReference type="InterPro" id="IPR023821">
    <property type="entry name" value="rSAM_TatD-assoc"/>
</dbReference>
<comment type="caution">
    <text evidence="7">The sequence shown here is derived from an EMBL/GenBank/DDBJ whole genome shotgun (WGS) entry which is preliminary data.</text>
</comment>
<organism evidence="7">
    <name type="scientific">bioreactor metagenome</name>
    <dbReference type="NCBI Taxonomy" id="1076179"/>
    <lineage>
        <taxon>unclassified sequences</taxon>
        <taxon>metagenomes</taxon>
        <taxon>ecological metagenomes</taxon>
    </lineage>
</organism>
<dbReference type="SUPFAM" id="SSF102114">
    <property type="entry name" value="Radical SAM enzymes"/>
    <property type="match status" value="1"/>
</dbReference>